<accession>W4RQM6</accession>
<gene>
    <name evidence="1" type="ORF">JCM21738_3526</name>
</gene>
<organism evidence="1 2">
    <name type="scientific">Mesobacillus boroniphilus JCM 21738</name>
    <dbReference type="NCBI Taxonomy" id="1294265"/>
    <lineage>
        <taxon>Bacteria</taxon>
        <taxon>Bacillati</taxon>
        <taxon>Bacillota</taxon>
        <taxon>Bacilli</taxon>
        <taxon>Bacillales</taxon>
        <taxon>Bacillaceae</taxon>
        <taxon>Mesobacillus</taxon>
    </lineage>
</organism>
<comment type="caution">
    <text evidence="1">The sequence shown here is derived from an EMBL/GenBank/DDBJ whole genome shotgun (WGS) entry which is preliminary data.</text>
</comment>
<dbReference type="Proteomes" id="UP000018949">
    <property type="component" value="Unassembled WGS sequence"/>
</dbReference>
<dbReference type="eggNOG" id="COG1012">
    <property type="taxonomic scope" value="Bacteria"/>
</dbReference>
<sequence length="39" mass="4680">MVQPYKHEPFTNFKDEEHREGYLTGLKTVEAILARIMTW</sequence>
<evidence type="ECO:0000313" key="1">
    <source>
        <dbReference type="EMBL" id="GAE46611.1"/>
    </source>
</evidence>
<dbReference type="AlphaFoldDB" id="W4RQM6"/>
<reference evidence="1 2" key="1">
    <citation type="submission" date="2013-12" db="EMBL/GenBank/DDBJ databases">
        <title>NBRP : Genome information of microbial organism related human and environment.</title>
        <authorList>
            <person name="Hattori M."/>
            <person name="Oshima K."/>
            <person name="Inaba H."/>
            <person name="Suda W."/>
            <person name="Sakamoto M."/>
            <person name="Iino T."/>
            <person name="Kitahara M."/>
            <person name="Oshida Y."/>
            <person name="Iida T."/>
            <person name="Kudo T."/>
            <person name="Itoh T."/>
            <person name="Ahmed I."/>
            <person name="Ohkuma M."/>
        </authorList>
    </citation>
    <scope>NUCLEOTIDE SEQUENCE [LARGE SCALE GENOMIC DNA]</scope>
    <source>
        <strain evidence="1 2">JCM 21738</strain>
    </source>
</reference>
<keyword evidence="2" id="KW-1185">Reference proteome</keyword>
<evidence type="ECO:0000313" key="2">
    <source>
        <dbReference type="Proteomes" id="UP000018949"/>
    </source>
</evidence>
<protein>
    <submittedName>
        <fullName evidence="1">Delta-1-pyrroline-5-carboxylate dehydrogenase</fullName>
    </submittedName>
</protein>
<proteinExistence type="predicted"/>
<dbReference type="EMBL" id="BAUW01000048">
    <property type="protein sequence ID" value="GAE46611.1"/>
    <property type="molecule type" value="Genomic_DNA"/>
</dbReference>
<name>W4RQM6_9BACI</name>